<name>A0A391P6J0_9EUKA</name>
<dbReference type="AlphaFoldDB" id="A0A391P6J0"/>
<dbReference type="EMBL" id="BDIP01010912">
    <property type="protein sequence ID" value="GCA65379.1"/>
    <property type="molecule type" value="Genomic_DNA"/>
</dbReference>
<keyword evidence="2" id="KW-1185">Reference proteome</keyword>
<dbReference type="Proteomes" id="UP000265618">
    <property type="component" value="Unassembled WGS sequence"/>
</dbReference>
<evidence type="ECO:0000313" key="2">
    <source>
        <dbReference type="Proteomes" id="UP000265618"/>
    </source>
</evidence>
<proteinExistence type="predicted"/>
<reference evidence="1 2" key="1">
    <citation type="journal article" date="2018" name="PLoS ONE">
        <title>The draft genome of Kipferlia bialata reveals reductive genome evolution in fornicate parasites.</title>
        <authorList>
            <person name="Tanifuji G."/>
            <person name="Takabayashi S."/>
            <person name="Kume K."/>
            <person name="Takagi M."/>
            <person name="Nakayama T."/>
            <person name="Kamikawa R."/>
            <person name="Inagaki Y."/>
            <person name="Hashimoto T."/>
        </authorList>
    </citation>
    <scope>NUCLEOTIDE SEQUENCE [LARGE SCALE GENOMIC DNA]</scope>
    <source>
        <strain evidence="1">NY0173</strain>
    </source>
</reference>
<gene>
    <name evidence="1" type="ORF">KIPB_016982</name>
</gene>
<protein>
    <submittedName>
        <fullName evidence="1">Uncharacterized protein</fullName>
    </submittedName>
</protein>
<evidence type="ECO:0000313" key="1">
    <source>
        <dbReference type="EMBL" id="GCA65379.1"/>
    </source>
</evidence>
<sequence length="34" mass="3726">MYATCPPHLQSSCALVCACPPQTHPSQQRETLAR</sequence>
<comment type="caution">
    <text evidence="1">The sequence shown here is derived from an EMBL/GenBank/DDBJ whole genome shotgun (WGS) entry which is preliminary data.</text>
</comment>
<organism evidence="1 2">
    <name type="scientific">Kipferlia bialata</name>
    <dbReference type="NCBI Taxonomy" id="797122"/>
    <lineage>
        <taxon>Eukaryota</taxon>
        <taxon>Metamonada</taxon>
        <taxon>Carpediemonas-like organisms</taxon>
        <taxon>Kipferlia</taxon>
    </lineage>
</organism>
<accession>A0A391P6J0</accession>
<feature type="non-terminal residue" evidence="1">
    <location>
        <position position="1"/>
    </location>
</feature>